<keyword evidence="10 11" id="KW-0676">Redox-active center</keyword>
<keyword evidence="18" id="KW-1185">Reference proteome</keyword>
<evidence type="ECO:0000256" key="3">
    <source>
        <dbReference type="ARBA" id="ARBA00006347"/>
    </source>
</evidence>
<sequence>MLYGHRLCLTASKMKLQYRNFYVFSLFLLLTTGITFADDAEESPEENIVHGEERPGEGSAVREEGGVLVLTDDNFDKVVDKHDHVLVEFYAPWCGHCKSLAPEYEKAAERLKEATPPVPLCKVDATVNEEVAKRFEVTGYPTLKFKKDGAWTEYDGPREADGIVKWVSEKTDPNYKPPPEAVVTVTKDNFEEFINSQELVLVEFYAPWCGHCKSLAPEYEKAAQSLKYHDPPIPLGKVDATVETELAQRFDVSGYPTLKMFRRGKPQEYKGGRDQFGIVDYMHKQSGEAAKLLSTLEAVKKLQDTEQPTVVGFFDNLEDAKLRLYMDVANEKRDDLTFGYTLLSEARDLYRVNPGSVVMFTPEKFHTKFEPKYHVLKTADSDQAAMLKFITEHQTPLVGQYSTQTDKFYAEFSKTFLCIAFFTVDWSFDHRDATQLWRHKVAAVAKDNRDVKFAIANEEDYMTGLMKEMGLADSGEEFNIGCFKDFRKYRMEPMDEFDADEINNFLKKLRKGKLEPQIKSQPIPKKSSGPVTVVVGKTFDKIVGDKSKDVLIEMYAPWCGHCKNLEPIYKDLAKALKKEKNLVIAKMDATANDIPDQYKVEGFPSIYYAPANNKESPLKFDGDRTVEGFTKYLKDHATVTFGKSLKDEL</sequence>
<keyword evidence="9 13" id="KW-0413">Isomerase</keyword>
<evidence type="ECO:0000313" key="18">
    <source>
        <dbReference type="Proteomes" id="UP000828390"/>
    </source>
</evidence>
<evidence type="ECO:0000256" key="11">
    <source>
        <dbReference type="PIRSR" id="PIRSR605792-51"/>
    </source>
</evidence>
<keyword evidence="7" id="KW-0256">Endoplasmic reticulum</keyword>
<gene>
    <name evidence="17" type="ORF">DPMN_149511</name>
</gene>
<dbReference type="PRINTS" id="PR00421">
    <property type="entry name" value="THIOREDOXIN"/>
</dbReference>
<dbReference type="GO" id="GO:0006457">
    <property type="term" value="P:protein folding"/>
    <property type="evidence" value="ECO:0007669"/>
    <property type="project" value="TreeGrafter"/>
</dbReference>
<dbReference type="PANTHER" id="PTHR18929">
    <property type="entry name" value="PROTEIN DISULFIDE ISOMERASE"/>
    <property type="match status" value="1"/>
</dbReference>
<dbReference type="EC" id="5.3.4.1" evidence="4 13"/>
<evidence type="ECO:0000256" key="7">
    <source>
        <dbReference type="ARBA" id="ARBA00022824"/>
    </source>
</evidence>
<dbReference type="SUPFAM" id="SSF52833">
    <property type="entry name" value="Thioredoxin-like"/>
    <property type="match status" value="4"/>
</dbReference>
<keyword evidence="6" id="KW-0677">Repeat</keyword>
<dbReference type="PROSITE" id="PS51354">
    <property type="entry name" value="GLUTAREDOXIN_2"/>
    <property type="match status" value="1"/>
</dbReference>
<keyword evidence="5 15" id="KW-0732">Signal</keyword>
<reference evidence="17" key="2">
    <citation type="submission" date="2020-11" db="EMBL/GenBank/DDBJ databases">
        <authorList>
            <person name="McCartney M.A."/>
            <person name="Auch B."/>
            <person name="Kono T."/>
            <person name="Mallez S."/>
            <person name="Becker A."/>
            <person name="Gohl D.M."/>
            <person name="Silverstein K.A.T."/>
            <person name="Koren S."/>
            <person name="Bechman K.B."/>
            <person name="Herman A."/>
            <person name="Abrahante J.E."/>
            <person name="Garbe J."/>
        </authorList>
    </citation>
    <scope>NUCLEOTIDE SEQUENCE</scope>
    <source>
        <strain evidence="17">Duluth1</strain>
        <tissue evidence="17">Whole animal</tissue>
    </source>
</reference>
<feature type="domain" description="Thioredoxin" evidence="16">
    <location>
        <begin position="34"/>
        <end position="169"/>
    </location>
</feature>
<comment type="subcellular location">
    <subcellularLocation>
        <location evidence="2">Endoplasmic reticulum lumen</location>
    </subcellularLocation>
</comment>
<evidence type="ECO:0000259" key="16">
    <source>
        <dbReference type="PROSITE" id="PS51352"/>
    </source>
</evidence>
<organism evidence="17 18">
    <name type="scientific">Dreissena polymorpha</name>
    <name type="common">Zebra mussel</name>
    <name type="synonym">Mytilus polymorpha</name>
    <dbReference type="NCBI Taxonomy" id="45954"/>
    <lineage>
        <taxon>Eukaryota</taxon>
        <taxon>Metazoa</taxon>
        <taxon>Spiralia</taxon>
        <taxon>Lophotrochozoa</taxon>
        <taxon>Mollusca</taxon>
        <taxon>Bivalvia</taxon>
        <taxon>Autobranchia</taxon>
        <taxon>Heteroconchia</taxon>
        <taxon>Euheterodonta</taxon>
        <taxon>Imparidentia</taxon>
        <taxon>Neoheterodontei</taxon>
        <taxon>Myida</taxon>
        <taxon>Dreissenoidea</taxon>
        <taxon>Dreissenidae</taxon>
        <taxon>Dreissena</taxon>
    </lineage>
</organism>
<dbReference type="InterPro" id="IPR013766">
    <property type="entry name" value="Thioredoxin_domain"/>
</dbReference>
<evidence type="ECO:0000256" key="1">
    <source>
        <dbReference type="ARBA" id="ARBA00001182"/>
    </source>
</evidence>
<dbReference type="GO" id="GO:0003756">
    <property type="term" value="F:protein disulfide isomerase activity"/>
    <property type="evidence" value="ECO:0007669"/>
    <property type="project" value="UniProtKB-EC"/>
</dbReference>
<evidence type="ECO:0000313" key="17">
    <source>
        <dbReference type="EMBL" id="KAH3795949.1"/>
    </source>
</evidence>
<evidence type="ECO:0000256" key="2">
    <source>
        <dbReference type="ARBA" id="ARBA00004319"/>
    </source>
</evidence>
<dbReference type="InterPro" id="IPR005788">
    <property type="entry name" value="PDI_thioredoxin-like_dom"/>
</dbReference>
<dbReference type="Proteomes" id="UP000828390">
    <property type="component" value="Unassembled WGS sequence"/>
</dbReference>
<reference evidence="17" key="1">
    <citation type="journal article" date="2019" name="bioRxiv">
        <title>The Genome of the Zebra Mussel, Dreissena polymorpha: A Resource for Invasive Species Research.</title>
        <authorList>
            <person name="McCartney M.A."/>
            <person name="Auch B."/>
            <person name="Kono T."/>
            <person name="Mallez S."/>
            <person name="Zhang Y."/>
            <person name="Obille A."/>
            <person name="Becker A."/>
            <person name="Abrahante J.E."/>
            <person name="Garbe J."/>
            <person name="Badalamenti J.P."/>
            <person name="Herman A."/>
            <person name="Mangelson H."/>
            <person name="Liachko I."/>
            <person name="Sullivan S."/>
            <person name="Sone E.D."/>
            <person name="Koren S."/>
            <person name="Silverstein K.A.T."/>
            <person name="Beckman K.B."/>
            <person name="Gohl D.M."/>
        </authorList>
    </citation>
    <scope>NUCLEOTIDE SEQUENCE</scope>
    <source>
        <strain evidence="17">Duluth1</strain>
        <tissue evidence="17">Whole animal</tissue>
    </source>
</reference>
<comment type="catalytic activity">
    <reaction evidence="1 13">
        <text>Catalyzes the rearrangement of -S-S- bonds in proteins.</text>
        <dbReference type="EC" id="5.3.4.1"/>
    </reaction>
</comment>
<dbReference type="InterPro" id="IPR036249">
    <property type="entry name" value="Thioredoxin-like_sf"/>
</dbReference>
<feature type="disulfide bond" description="Redox-active" evidence="11">
    <location>
        <begin position="209"/>
        <end position="212"/>
    </location>
</feature>
<name>A0A9D4J4R7_DREPO</name>
<keyword evidence="8 11" id="KW-1015">Disulfide bond</keyword>
<protein>
    <recommendedName>
        <fullName evidence="4 13">Protein disulfide-isomerase</fullName>
        <ecNumber evidence="4 13">5.3.4.1</ecNumber>
    </recommendedName>
</protein>
<dbReference type="InterPro" id="IPR005792">
    <property type="entry name" value="Prot_disulphide_isomerase"/>
</dbReference>
<dbReference type="CDD" id="cd02995">
    <property type="entry name" value="PDI_a_PDI_a'_C"/>
    <property type="match status" value="1"/>
</dbReference>
<dbReference type="NCBIfam" id="TIGR01126">
    <property type="entry name" value="pdi_dom"/>
    <property type="match status" value="3"/>
</dbReference>
<dbReference type="GO" id="GO:0034976">
    <property type="term" value="P:response to endoplasmic reticulum stress"/>
    <property type="evidence" value="ECO:0007669"/>
    <property type="project" value="TreeGrafter"/>
</dbReference>
<dbReference type="PROSITE" id="PS51352">
    <property type="entry name" value="THIOREDOXIN_2"/>
    <property type="match status" value="3"/>
</dbReference>
<evidence type="ECO:0000256" key="13">
    <source>
        <dbReference type="RuleBase" id="RU361130"/>
    </source>
</evidence>
<dbReference type="CDD" id="cd02961">
    <property type="entry name" value="PDI_a_family"/>
    <property type="match status" value="2"/>
</dbReference>
<feature type="chain" id="PRO_5039609765" description="Protein disulfide-isomerase" evidence="15">
    <location>
        <begin position="38"/>
        <end position="649"/>
    </location>
</feature>
<feature type="compositionally biased region" description="Basic and acidic residues" evidence="14">
    <location>
        <begin position="47"/>
        <end position="61"/>
    </location>
</feature>
<dbReference type="OrthoDB" id="427280at2759"/>
<dbReference type="AlphaFoldDB" id="A0A9D4J4R7"/>
<feature type="domain" description="Thioredoxin" evidence="16">
    <location>
        <begin position="171"/>
        <end position="304"/>
    </location>
</feature>
<accession>A0A9D4J4R7</accession>
<dbReference type="InterPro" id="IPR017937">
    <property type="entry name" value="Thioredoxin_CS"/>
</dbReference>
<comment type="caution">
    <text evidence="17">The sequence shown here is derived from an EMBL/GenBank/DDBJ whole genome shotgun (WGS) entry which is preliminary data.</text>
</comment>
<dbReference type="Gene3D" id="3.40.30.10">
    <property type="entry name" value="Glutaredoxin"/>
    <property type="match status" value="5"/>
</dbReference>
<dbReference type="GO" id="GO:0005788">
    <property type="term" value="C:endoplasmic reticulum lumen"/>
    <property type="evidence" value="ECO:0007669"/>
    <property type="project" value="UniProtKB-SubCell"/>
</dbReference>
<evidence type="ECO:0000256" key="10">
    <source>
        <dbReference type="ARBA" id="ARBA00023284"/>
    </source>
</evidence>
<dbReference type="GO" id="GO:0009986">
    <property type="term" value="C:cell surface"/>
    <property type="evidence" value="ECO:0007669"/>
    <property type="project" value="TreeGrafter"/>
</dbReference>
<evidence type="ECO:0000256" key="15">
    <source>
        <dbReference type="SAM" id="SignalP"/>
    </source>
</evidence>
<evidence type="ECO:0000256" key="12">
    <source>
        <dbReference type="RuleBase" id="RU004208"/>
    </source>
</evidence>
<proteinExistence type="inferred from homology"/>
<dbReference type="FunFam" id="3.40.30.10:FF:000045">
    <property type="entry name" value="Disulfide-isomerase A3"/>
    <property type="match status" value="1"/>
</dbReference>
<feature type="domain" description="Thioredoxin" evidence="16">
    <location>
        <begin position="509"/>
        <end position="638"/>
    </location>
</feature>
<comment type="similarity">
    <text evidence="3 12">Belongs to the protein disulfide isomerase family.</text>
</comment>
<evidence type="ECO:0000256" key="6">
    <source>
        <dbReference type="ARBA" id="ARBA00022737"/>
    </source>
</evidence>
<evidence type="ECO:0000256" key="4">
    <source>
        <dbReference type="ARBA" id="ARBA00012723"/>
    </source>
</evidence>
<evidence type="ECO:0000256" key="14">
    <source>
        <dbReference type="SAM" id="MobiDB-lite"/>
    </source>
</evidence>
<feature type="signal peptide" evidence="15">
    <location>
        <begin position="1"/>
        <end position="37"/>
    </location>
</feature>
<dbReference type="EMBL" id="JAIWYP010000007">
    <property type="protein sequence ID" value="KAH3795949.1"/>
    <property type="molecule type" value="Genomic_DNA"/>
</dbReference>
<evidence type="ECO:0000256" key="9">
    <source>
        <dbReference type="ARBA" id="ARBA00023235"/>
    </source>
</evidence>
<dbReference type="Pfam" id="PF13848">
    <property type="entry name" value="Thioredoxin_6"/>
    <property type="match status" value="1"/>
</dbReference>
<dbReference type="NCBIfam" id="TIGR01130">
    <property type="entry name" value="ER_PDI_fam"/>
    <property type="match status" value="1"/>
</dbReference>
<dbReference type="FunFam" id="3.40.30.10:FF:000017">
    <property type="entry name" value="Protein disulfide-isomerase A4"/>
    <property type="match status" value="2"/>
</dbReference>
<dbReference type="PROSITE" id="PS00194">
    <property type="entry name" value="THIOREDOXIN_1"/>
    <property type="match status" value="2"/>
</dbReference>
<dbReference type="PANTHER" id="PTHR18929:SF210">
    <property type="entry name" value="PROTEIN DISULFIDE-ISOMERASE A4"/>
    <property type="match status" value="1"/>
</dbReference>
<evidence type="ECO:0000256" key="5">
    <source>
        <dbReference type="ARBA" id="ARBA00022729"/>
    </source>
</evidence>
<evidence type="ECO:0000256" key="8">
    <source>
        <dbReference type="ARBA" id="ARBA00023157"/>
    </source>
</evidence>
<dbReference type="Pfam" id="PF00085">
    <property type="entry name" value="Thioredoxin"/>
    <property type="match status" value="3"/>
</dbReference>
<feature type="region of interest" description="Disordered" evidence="14">
    <location>
        <begin position="41"/>
        <end position="61"/>
    </location>
</feature>
<feature type="disulfide bond" description="Redox-active" evidence="11">
    <location>
        <begin position="559"/>
        <end position="562"/>
    </location>
</feature>